<keyword evidence="1" id="KW-0472">Membrane</keyword>
<name>A0A815VY63_ADIRI</name>
<protein>
    <submittedName>
        <fullName evidence="4">Uncharacterized protein</fullName>
    </submittedName>
</protein>
<evidence type="ECO:0000256" key="1">
    <source>
        <dbReference type="SAM" id="Phobius"/>
    </source>
</evidence>
<dbReference type="OrthoDB" id="10599319at2759"/>
<feature type="transmembrane region" description="Helical" evidence="1">
    <location>
        <begin position="181"/>
        <end position="201"/>
    </location>
</feature>
<keyword evidence="2" id="KW-0732">Signal</keyword>
<keyword evidence="1" id="KW-1133">Transmembrane helix</keyword>
<sequence length="216" mass="24145">MQLLLFVIYGTLMSFLSAEINIFCEISNTTASNKSYVVKVQIDNNEMQTVESSYIVHLYKKSSNESILNIDLYTNETFLFETLQCHQHHINSTYDVKLGEREAKDNNLSSVTPDDKLSTIVNNQNGTVPTGVMNMNDSSAVNDVSATTTVISTSTSNSTTKTTTTRILKTAEPSSTHSAQYGMGFGITLISLLYIGEIVYFKFFYRFNHGNDEYTV</sequence>
<keyword evidence="5" id="KW-1185">Reference proteome</keyword>
<evidence type="ECO:0000313" key="4">
    <source>
        <dbReference type="EMBL" id="CAF1538042.1"/>
    </source>
</evidence>
<feature type="signal peptide" evidence="2">
    <location>
        <begin position="1"/>
        <end position="18"/>
    </location>
</feature>
<dbReference type="Proteomes" id="UP000663828">
    <property type="component" value="Unassembled WGS sequence"/>
</dbReference>
<dbReference type="AlphaFoldDB" id="A0A815VY63"/>
<reference evidence="4" key="1">
    <citation type="submission" date="2021-02" db="EMBL/GenBank/DDBJ databases">
        <authorList>
            <person name="Nowell W R."/>
        </authorList>
    </citation>
    <scope>NUCLEOTIDE SEQUENCE</scope>
</reference>
<evidence type="ECO:0000256" key="2">
    <source>
        <dbReference type="SAM" id="SignalP"/>
    </source>
</evidence>
<dbReference type="Proteomes" id="UP000663852">
    <property type="component" value="Unassembled WGS sequence"/>
</dbReference>
<evidence type="ECO:0000313" key="5">
    <source>
        <dbReference type="Proteomes" id="UP000663828"/>
    </source>
</evidence>
<dbReference type="EMBL" id="CAJNOR010004970">
    <property type="protein sequence ID" value="CAF1538042.1"/>
    <property type="molecule type" value="Genomic_DNA"/>
</dbReference>
<comment type="caution">
    <text evidence="4">The sequence shown here is derived from an EMBL/GenBank/DDBJ whole genome shotgun (WGS) entry which is preliminary data.</text>
</comment>
<accession>A0A815VY63</accession>
<dbReference type="EMBL" id="CAJNOJ010000014">
    <property type="protein sequence ID" value="CAF0809658.1"/>
    <property type="molecule type" value="Genomic_DNA"/>
</dbReference>
<proteinExistence type="predicted"/>
<keyword evidence="1" id="KW-0812">Transmembrane</keyword>
<gene>
    <name evidence="3" type="ORF">EDS130_LOCUS5284</name>
    <name evidence="4" type="ORF">XAT740_LOCUS41971</name>
</gene>
<feature type="chain" id="PRO_5036229115" evidence="2">
    <location>
        <begin position="19"/>
        <end position="216"/>
    </location>
</feature>
<evidence type="ECO:0000313" key="3">
    <source>
        <dbReference type="EMBL" id="CAF0809658.1"/>
    </source>
</evidence>
<organism evidence="4 5">
    <name type="scientific">Adineta ricciae</name>
    <name type="common">Rotifer</name>
    <dbReference type="NCBI Taxonomy" id="249248"/>
    <lineage>
        <taxon>Eukaryota</taxon>
        <taxon>Metazoa</taxon>
        <taxon>Spiralia</taxon>
        <taxon>Gnathifera</taxon>
        <taxon>Rotifera</taxon>
        <taxon>Eurotatoria</taxon>
        <taxon>Bdelloidea</taxon>
        <taxon>Adinetida</taxon>
        <taxon>Adinetidae</taxon>
        <taxon>Adineta</taxon>
    </lineage>
</organism>